<sequence length="324" mass="35354">MSTGGGFAVLDGSQLGDIDLSLPDHPASALTGAQVIELAESKVSDRLYGLSLPETIRSGALGRVGCVDGASFQGAKLDGDQAVEKLKEYVAAIADQLKDDPIVVSILDGSALRLYLEDEDDFAMLAENLFTELDTEDTGKIKKSEIRRALDHMGVDMGVPPPSELPLLGDILKKHGAEGEEEVGQAQFAEVLQPVLHELADTLAEKHIVVTHNVKVVNGSKIRKFLDNEKQLENVTEKVLEGNHEQSCVETVRKYLEKNGTDMGLPPLDIEEAVALYNAVFYSAAYNKSVLEWRKEEIREIVKEILGKFAEQLESDPVFIDLGN</sequence>
<protein>
    <submittedName>
        <fullName evidence="3">Uncharacterized protein LOC115743917</fullName>
    </submittedName>
</protein>
<dbReference type="PROSITE" id="PS50222">
    <property type="entry name" value="EF_HAND_2"/>
    <property type="match status" value="1"/>
</dbReference>
<dbReference type="GeneID" id="115743917"/>
<dbReference type="Proteomes" id="UP000827889">
    <property type="component" value="Chromosome 1"/>
</dbReference>
<proteinExistence type="predicted"/>
<organism evidence="2 3">
    <name type="scientific">Rhodamnia argentea</name>
    <dbReference type="NCBI Taxonomy" id="178133"/>
    <lineage>
        <taxon>Eukaryota</taxon>
        <taxon>Viridiplantae</taxon>
        <taxon>Streptophyta</taxon>
        <taxon>Embryophyta</taxon>
        <taxon>Tracheophyta</taxon>
        <taxon>Spermatophyta</taxon>
        <taxon>Magnoliopsida</taxon>
        <taxon>eudicotyledons</taxon>
        <taxon>Gunneridae</taxon>
        <taxon>Pentapetalae</taxon>
        <taxon>rosids</taxon>
        <taxon>malvids</taxon>
        <taxon>Myrtales</taxon>
        <taxon>Myrtaceae</taxon>
        <taxon>Myrtoideae</taxon>
        <taxon>Myrteae</taxon>
        <taxon>Australasian group</taxon>
        <taxon>Rhodamnia</taxon>
    </lineage>
</organism>
<evidence type="ECO:0000259" key="1">
    <source>
        <dbReference type="PROSITE" id="PS50222"/>
    </source>
</evidence>
<name>A0A8B8PK55_9MYRT</name>
<dbReference type="AlphaFoldDB" id="A0A8B8PK55"/>
<gene>
    <name evidence="3" type="primary">LOC115743917</name>
</gene>
<feature type="domain" description="EF-hand" evidence="1">
    <location>
        <begin position="121"/>
        <end position="156"/>
    </location>
</feature>
<dbReference type="PANTHER" id="PTHR34574">
    <property type="entry name" value="CALCIUM-BINDING EF-HAND FAMILY PROTEIN-RELATED"/>
    <property type="match status" value="1"/>
</dbReference>
<evidence type="ECO:0000313" key="3">
    <source>
        <dbReference type="RefSeq" id="XP_030534777.1"/>
    </source>
</evidence>
<dbReference type="GO" id="GO:0005509">
    <property type="term" value="F:calcium ion binding"/>
    <property type="evidence" value="ECO:0007669"/>
    <property type="project" value="InterPro"/>
</dbReference>
<dbReference type="PANTHER" id="PTHR34574:SF3">
    <property type="entry name" value="CALCIUM-BINDING EF HAND FAMILY PROTEIN"/>
    <property type="match status" value="1"/>
</dbReference>
<keyword evidence="2" id="KW-1185">Reference proteome</keyword>
<evidence type="ECO:0000313" key="2">
    <source>
        <dbReference type="Proteomes" id="UP000827889"/>
    </source>
</evidence>
<dbReference type="InterPro" id="IPR002048">
    <property type="entry name" value="EF_hand_dom"/>
</dbReference>
<reference evidence="2" key="1">
    <citation type="submission" date="2025-05" db="UniProtKB">
        <authorList>
            <consortium name="RefSeq"/>
        </authorList>
    </citation>
    <scope>NUCLEOTIDE SEQUENCE [LARGE SCALE GENOMIC DNA]</scope>
</reference>
<accession>A0A8B8PK55</accession>
<dbReference type="OrthoDB" id="2016045at2759"/>
<dbReference type="KEGG" id="rarg:115743917"/>
<dbReference type="RefSeq" id="XP_030534777.1">
    <property type="nucleotide sequence ID" value="XM_030678917.2"/>
</dbReference>
<reference evidence="3" key="2">
    <citation type="submission" date="2025-08" db="UniProtKB">
        <authorList>
            <consortium name="RefSeq"/>
        </authorList>
    </citation>
    <scope>IDENTIFICATION</scope>
    <source>
        <tissue evidence="3">Leaf</tissue>
    </source>
</reference>